<comment type="caution">
    <text evidence="2">The sequence shown here is derived from an EMBL/GenBank/DDBJ whole genome shotgun (WGS) entry which is preliminary data.</text>
</comment>
<dbReference type="EMBL" id="SMFL01000006">
    <property type="protein sequence ID" value="TDE13877.1"/>
    <property type="molecule type" value="Genomic_DNA"/>
</dbReference>
<dbReference type="PROSITE" id="PS51257">
    <property type="entry name" value="PROKAR_LIPOPROTEIN"/>
    <property type="match status" value="1"/>
</dbReference>
<organism evidence="2 3">
    <name type="scientific">Dyadobacter psychrotolerans</name>
    <dbReference type="NCBI Taxonomy" id="2541721"/>
    <lineage>
        <taxon>Bacteria</taxon>
        <taxon>Pseudomonadati</taxon>
        <taxon>Bacteroidota</taxon>
        <taxon>Cytophagia</taxon>
        <taxon>Cytophagales</taxon>
        <taxon>Spirosomataceae</taxon>
        <taxon>Dyadobacter</taxon>
    </lineage>
</organism>
<feature type="chain" id="PRO_5020458428" description="Outer membrane protein beta-barrel domain-containing protein" evidence="1">
    <location>
        <begin position="27"/>
        <end position="238"/>
    </location>
</feature>
<evidence type="ECO:0008006" key="4">
    <source>
        <dbReference type="Google" id="ProtNLM"/>
    </source>
</evidence>
<proteinExistence type="predicted"/>
<dbReference type="RefSeq" id="WP_131959752.1">
    <property type="nucleotide sequence ID" value="NZ_SMFL01000006.1"/>
</dbReference>
<sequence>MKTVVFLAVCLVTCSMSLYSCRTVYAPNALNVPLFQEKGELKATIATNNLQVATAVTEHIGIMVNGYLNAYTSDDKDFKNNGKGAEIGIGYFGHSANRITYETYAGAGLYNVKMKESNKAKTFDSDAVKYFVQPAVGWVTQYFEIAASPRLSVIKYSAPDITGYTVQEQASNYLNIVDQKAHAFLEPTLIVRGGYRFVKLQAQYGHSFKLSKNDINYDDGVGSIGLIFDIASWYKTGK</sequence>
<accession>A0A4R5DKF7</accession>
<dbReference type="AlphaFoldDB" id="A0A4R5DKF7"/>
<name>A0A4R5DKF7_9BACT</name>
<gene>
    <name evidence="2" type="ORF">E0F88_18495</name>
</gene>
<evidence type="ECO:0000256" key="1">
    <source>
        <dbReference type="SAM" id="SignalP"/>
    </source>
</evidence>
<keyword evidence="3" id="KW-1185">Reference proteome</keyword>
<feature type="signal peptide" evidence="1">
    <location>
        <begin position="1"/>
        <end position="26"/>
    </location>
</feature>
<evidence type="ECO:0000313" key="3">
    <source>
        <dbReference type="Proteomes" id="UP000294850"/>
    </source>
</evidence>
<protein>
    <recommendedName>
        <fullName evidence="4">Outer membrane protein beta-barrel domain-containing protein</fullName>
    </recommendedName>
</protein>
<keyword evidence="1" id="KW-0732">Signal</keyword>
<dbReference type="Proteomes" id="UP000294850">
    <property type="component" value="Unassembled WGS sequence"/>
</dbReference>
<evidence type="ECO:0000313" key="2">
    <source>
        <dbReference type="EMBL" id="TDE13877.1"/>
    </source>
</evidence>
<reference evidence="2 3" key="1">
    <citation type="submission" date="2019-03" db="EMBL/GenBank/DDBJ databases">
        <title>Dyadobacter AR-3-6 sp. nov., isolated from arctic soil.</title>
        <authorList>
            <person name="Chaudhary D.K."/>
        </authorList>
    </citation>
    <scope>NUCLEOTIDE SEQUENCE [LARGE SCALE GENOMIC DNA]</scope>
    <source>
        <strain evidence="2 3">AR-3-6</strain>
    </source>
</reference>
<dbReference type="OrthoDB" id="1337415at2"/>